<accession>A0A8X7WE14</accession>
<dbReference type="GO" id="GO:0003676">
    <property type="term" value="F:nucleic acid binding"/>
    <property type="evidence" value="ECO:0007669"/>
    <property type="project" value="InterPro"/>
</dbReference>
<dbReference type="EMBL" id="JAAMPC010000002">
    <property type="protein sequence ID" value="KAG2327587.1"/>
    <property type="molecule type" value="Genomic_DNA"/>
</dbReference>
<evidence type="ECO:0000313" key="2">
    <source>
        <dbReference type="EMBL" id="KAG2327587.1"/>
    </source>
</evidence>
<protein>
    <recommendedName>
        <fullName evidence="1">RNase H type-1 domain-containing protein</fullName>
    </recommendedName>
</protein>
<dbReference type="GO" id="GO:0004523">
    <property type="term" value="F:RNA-DNA hybrid ribonuclease activity"/>
    <property type="evidence" value="ECO:0007669"/>
    <property type="project" value="InterPro"/>
</dbReference>
<feature type="domain" description="RNase H type-1" evidence="1">
    <location>
        <begin position="22"/>
        <end position="137"/>
    </location>
</feature>
<organism evidence="2 3">
    <name type="scientific">Brassica carinata</name>
    <name type="common">Ethiopian mustard</name>
    <name type="synonym">Abyssinian cabbage</name>
    <dbReference type="NCBI Taxonomy" id="52824"/>
    <lineage>
        <taxon>Eukaryota</taxon>
        <taxon>Viridiplantae</taxon>
        <taxon>Streptophyta</taxon>
        <taxon>Embryophyta</taxon>
        <taxon>Tracheophyta</taxon>
        <taxon>Spermatophyta</taxon>
        <taxon>Magnoliopsida</taxon>
        <taxon>eudicotyledons</taxon>
        <taxon>Gunneridae</taxon>
        <taxon>Pentapetalae</taxon>
        <taxon>rosids</taxon>
        <taxon>malvids</taxon>
        <taxon>Brassicales</taxon>
        <taxon>Brassicaceae</taxon>
        <taxon>Brassiceae</taxon>
        <taxon>Brassica</taxon>
    </lineage>
</organism>
<name>A0A8X7WE14_BRACI</name>
<dbReference type="SUPFAM" id="SSF53098">
    <property type="entry name" value="Ribonuclease H-like"/>
    <property type="match status" value="1"/>
</dbReference>
<dbReference type="PANTHER" id="PTHR47074:SF49">
    <property type="entry name" value="POLYNUCLEOTIDYL TRANSFERASE, RIBONUCLEASE H-LIKE SUPERFAMILY PROTEIN"/>
    <property type="match status" value="1"/>
</dbReference>
<keyword evidence="3" id="KW-1185">Reference proteome</keyword>
<dbReference type="InterPro" id="IPR044730">
    <property type="entry name" value="RNase_H-like_dom_plant"/>
</dbReference>
<dbReference type="InterPro" id="IPR036397">
    <property type="entry name" value="RNaseH_sf"/>
</dbReference>
<dbReference type="Gene3D" id="3.30.420.10">
    <property type="entry name" value="Ribonuclease H-like superfamily/Ribonuclease H"/>
    <property type="match status" value="1"/>
</dbReference>
<dbReference type="InterPro" id="IPR052929">
    <property type="entry name" value="RNase_H-like_EbsB-rel"/>
</dbReference>
<gene>
    <name evidence="2" type="ORF">Bca52824_010315</name>
</gene>
<proteinExistence type="predicted"/>
<dbReference type="Pfam" id="PF13456">
    <property type="entry name" value="RVT_3"/>
    <property type="match status" value="1"/>
</dbReference>
<dbReference type="Proteomes" id="UP000886595">
    <property type="component" value="Unassembled WGS sequence"/>
</dbReference>
<evidence type="ECO:0000259" key="1">
    <source>
        <dbReference type="Pfam" id="PF13456"/>
    </source>
</evidence>
<comment type="caution">
    <text evidence="2">The sequence shown here is derived from an EMBL/GenBank/DDBJ whole genome shotgun (WGS) entry which is preliminary data.</text>
</comment>
<reference evidence="2 3" key="1">
    <citation type="submission" date="2020-02" db="EMBL/GenBank/DDBJ databases">
        <authorList>
            <person name="Ma Q."/>
            <person name="Huang Y."/>
            <person name="Song X."/>
            <person name="Pei D."/>
        </authorList>
    </citation>
    <scope>NUCLEOTIDE SEQUENCE [LARGE SCALE GENOMIC DNA]</scope>
    <source>
        <strain evidence="2">Sxm20200214</strain>
        <tissue evidence="2">Leaf</tissue>
    </source>
</reference>
<dbReference type="AlphaFoldDB" id="A0A8X7WE14"/>
<dbReference type="InterPro" id="IPR002156">
    <property type="entry name" value="RNaseH_domain"/>
</dbReference>
<dbReference type="PANTHER" id="PTHR47074">
    <property type="entry name" value="BNAC02G40300D PROTEIN"/>
    <property type="match status" value="1"/>
</dbReference>
<evidence type="ECO:0000313" key="3">
    <source>
        <dbReference type="Proteomes" id="UP000886595"/>
    </source>
</evidence>
<dbReference type="CDD" id="cd06222">
    <property type="entry name" value="RNase_H_like"/>
    <property type="match status" value="1"/>
</dbReference>
<dbReference type="OrthoDB" id="1110565at2759"/>
<sequence>MQGKRVQVPYVCGSNLDVQCFVDAAWNAGTSHRGFDCIFKDRNDETIRQCSTNRRNVGSALVAEALAVKTGLKPAQPLGLSKLIVRSDSKSLVMAITNEEKIVEAQGILFDISHLCNSFLSISFYHVPGLSNVNADASKAALLRLSVF</sequence>
<dbReference type="InterPro" id="IPR012337">
    <property type="entry name" value="RNaseH-like_sf"/>
</dbReference>